<evidence type="ECO:0000313" key="3">
    <source>
        <dbReference type="Proteomes" id="UP001142393"/>
    </source>
</evidence>
<gene>
    <name evidence="2" type="ORF">DFH05DRAFT_1508192</name>
</gene>
<dbReference type="AlphaFoldDB" id="A0A9W8NUA0"/>
<comment type="caution">
    <text evidence="2">The sequence shown here is derived from an EMBL/GenBank/DDBJ whole genome shotgun (WGS) entry which is preliminary data.</text>
</comment>
<feature type="compositionally biased region" description="Polar residues" evidence="1">
    <location>
        <begin position="154"/>
        <end position="168"/>
    </location>
</feature>
<feature type="compositionally biased region" description="Polar residues" evidence="1">
    <location>
        <begin position="182"/>
        <end position="192"/>
    </location>
</feature>
<organism evidence="2 3">
    <name type="scientific">Lentinula detonsa</name>
    <dbReference type="NCBI Taxonomy" id="2804962"/>
    <lineage>
        <taxon>Eukaryota</taxon>
        <taxon>Fungi</taxon>
        <taxon>Dikarya</taxon>
        <taxon>Basidiomycota</taxon>
        <taxon>Agaricomycotina</taxon>
        <taxon>Agaricomycetes</taxon>
        <taxon>Agaricomycetidae</taxon>
        <taxon>Agaricales</taxon>
        <taxon>Marasmiineae</taxon>
        <taxon>Omphalotaceae</taxon>
        <taxon>Lentinula</taxon>
    </lineage>
</organism>
<dbReference type="EMBL" id="JANVFU010000013">
    <property type="protein sequence ID" value="KAJ3741021.1"/>
    <property type="molecule type" value="Genomic_DNA"/>
</dbReference>
<feature type="compositionally biased region" description="Low complexity" evidence="1">
    <location>
        <begin position="309"/>
        <end position="318"/>
    </location>
</feature>
<feature type="compositionally biased region" description="Low complexity" evidence="1">
    <location>
        <begin position="193"/>
        <end position="206"/>
    </location>
</feature>
<feature type="region of interest" description="Disordered" evidence="1">
    <location>
        <begin position="294"/>
        <end position="392"/>
    </location>
</feature>
<protein>
    <submittedName>
        <fullName evidence="2">Uncharacterized protein</fullName>
    </submittedName>
</protein>
<name>A0A9W8NUA0_9AGAR</name>
<feature type="compositionally biased region" description="Polar residues" evidence="1">
    <location>
        <begin position="327"/>
        <end position="344"/>
    </location>
</feature>
<sequence length="452" mass="48916">MGKWTTGYYDDVLGSKIKSLVSGAIIRSKLEKTEPEINFERFVEELDAGDSFTTSLFDILVKELADRQSRSNVDDRQLIGERTAKSLRMITSSNRVYFSTSFSHRAAARTRSHLPTYLTAPPEEIDWDDEDELHALLNSDPASRRQHDVVTETAGATTALPSLATRSLSPGPIPSTDEVPTYSPTWVPSRSYPNSGSNLSRSSSLRRPTRSRTVDFNDFTSRRRSTIRNYTESGGGGGGGSSASTDALTASDTRDRDNHSWVPIGSTRRFFGLSRIRRSNPELNLWSDLPESEDGLAGGGNPVLPYIPTSSSSTSTSSPHGIILPSPSETDGQNVDSSTTSASNRVLPRAPRLRRGELRHLESSLSRQASPAETVVLPDDYGSSRRAPSPPEISGYVVESFDTHRFGLGALSSPPIQEGGGNFGEREVGATFGIVETAAYPTPGSPGSTVDN</sequence>
<evidence type="ECO:0000256" key="1">
    <source>
        <dbReference type="SAM" id="MobiDB-lite"/>
    </source>
</evidence>
<feature type="region of interest" description="Disordered" evidence="1">
    <location>
        <begin position="154"/>
        <end position="263"/>
    </location>
</feature>
<evidence type="ECO:0000313" key="2">
    <source>
        <dbReference type="EMBL" id="KAJ3741021.1"/>
    </source>
</evidence>
<reference evidence="2 3" key="1">
    <citation type="journal article" date="2023" name="Proc. Natl. Acad. Sci. U.S.A.">
        <title>A global phylogenomic analysis of the shiitake genus Lentinula.</title>
        <authorList>
            <person name="Sierra-Patev S."/>
            <person name="Min B."/>
            <person name="Naranjo-Ortiz M."/>
            <person name="Looney B."/>
            <person name="Konkel Z."/>
            <person name="Slot J.C."/>
            <person name="Sakamoto Y."/>
            <person name="Steenwyk J.L."/>
            <person name="Rokas A."/>
            <person name="Carro J."/>
            <person name="Camarero S."/>
            <person name="Ferreira P."/>
            <person name="Molpeceres G."/>
            <person name="Ruiz-Duenas F.J."/>
            <person name="Serrano A."/>
            <person name="Henrissat B."/>
            <person name="Drula E."/>
            <person name="Hughes K.W."/>
            <person name="Mata J.L."/>
            <person name="Ishikawa N.K."/>
            <person name="Vargas-Isla R."/>
            <person name="Ushijima S."/>
            <person name="Smith C.A."/>
            <person name="Donoghue J."/>
            <person name="Ahrendt S."/>
            <person name="Andreopoulos W."/>
            <person name="He G."/>
            <person name="LaButti K."/>
            <person name="Lipzen A."/>
            <person name="Ng V."/>
            <person name="Riley R."/>
            <person name="Sandor L."/>
            <person name="Barry K."/>
            <person name="Martinez A.T."/>
            <person name="Xiao Y."/>
            <person name="Gibbons J.G."/>
            <person name="Terashima K."/>
            <person name="Grigoriev I.V."/>
            <person name="Hibbett D."/>
        </authorList>
    </citation>
    <scope>NUCLEOTIDE SEQUENCE [LARGE SCALE GENOMIC DNA]</scope>
    <source>
        <strain evidence="2 3">TFB7810</strain>
    </source>
</reference>
<keyword evidence="3" id="KW-1185">Reference proteome</keyword>
<dbReference type="Proteomes" id="UP001142393">
    <property type="component" value="Unassembled WGS sequence"/>
</dbReference>
<proteinExistence type="predicted"/>
<accession>A0A9W8NUA0</accession>